<dbReference type="InterPro" id="IPR055170">
    <property type="entry name" value="GFO_IDH_MocA-like_dom"/>
</dbReference>
<accession>A0AAE3J2A3</accession>
<name>A0AAE3J2A3_9RHOB</name>
<dbReference type="Pfam" id="PF22725">
    <property type="entry name" value="GFO_IDH_MocA_C3"/>
    <property type="match status" value="1"/>
</dbReference>
<evidence type="ECO:0000313" key="4">
    <source>
        <dbReference type="Proteomes" id="UP001208041"/>
    </source>
</evidence>
<dbReference type="SUPFAM" id="SSF51735">
    <property type="entry name" value="NAD(P)-binding Rossmann-fold domains"/>
    <property type="match status" value="1"/>
</dbReference>
<dbReference type="SUPFAM" id="SSF55347">
    <property type="entry name" value="Glyceraldehyde-3-phosphate dehydrogenase-like, C-terminal domain"/>
    <property type="match status" value="1"/>
</dbReference>
<organism evidence="3 4">
    <name type="scientific">Halocynthiibacter halioticoli</name>
    <dbReference type="NCBI Taxonomy" id="2986804"/>
    <lineage>
        <taxon>Bacteria</taxon>
        <taxon>Pseudomonadati</taxon>
        <taxon>Pseudomonadota</taxon>
        <taxon>Alphaproteobacteria</taxon>
        <taxon>Rhodobacterales</taxon>
        <taxon>Paracoccaceae</taxon>
        <taxon>Halocynthiibacter</taxon>
    </lineage>
</organism>
<dbReference type="RefSeq" id="WP_263954238.1">
    <property type="nucleotide sequence ID" value="NZ_JAOYFC010000002.1"/>
</dbReference>
<reference evidence="3" key="1">
    <citation type="submission" date="2022-10" db="EMBL/GenBank/DDBJ databases">
        <authorList>
            <person name="Yue Y."/>
        </authorList>
    </citation>
    <scope>NUCLEOTIDE SEQUENCE</scope>
    <source>
        <strain evidence="3">Z654</strain>
    </source>
</reference>
<dbReference type="PANTHER" id="PTHR43708:SF8">
    <property type="entry name" value="OXIDOREDUCTASE"/>
    <property type="match status" value="1"/>
</dbReference>
<gene>
    <name evidence="3" type="ORF">OH136_12445</name>
</gene>
<feature type="domain" description="Gfo/Idh/MocA-like oxidoreductase N-terminal" evidence="1">
    <location>
        <begin position="6"/>
        <end position="120"/>
    </location>
</feature>
<feature type="domain" description="GFO/IDH/MocA-like oxidoreductase" evidence="2">
    <location>
        <begin position="130"/>
        <end position="259"/>
    </location>
</feature>
<evidence type="ECO:0000313" key="3">
    <source>
        <dbReference type="EMBL" id="MCV6825366.1"/>
    </source>
</evidence>
<evidence type="ECO:0000259" key="2">
    <source>
        <dbReference type="Pfam" id="PF22725"/>
    </source>
</evidence>
<dbReference type="GO" id="GO:0000166">
    <property type="term" value="F:nucleotide binding"/>
    <property type="evidence" value="ECO:0007669"/>
    <property type="project" value="InterPro"/>
</dbReference>
<dbReference type="Proteomes" id="UP001208041">
    <property type="component" value="Unassembled WGS sequence"/>
</dbReference>
<dbReference type="PANTHER" id="PTHR43708">
    <property type="entry name" value="CONSERVED EXPRESSED OXIDOREDUCTASE (EUROFUNG)"/>
    <property type="match status" value="1"/>
</dbReference>
<comment type="caution">
    <text evidence="3">The sequence shown here is derived from an EMBL/GenBank/DDBJ whole genome shotgun (WGS) entry which is preliminary data.</text>
</comment>
<keyword evidence="4" id="KW-1185">Reference proteome</keyword>
<dbReference type="AlphaFoldDB" id="A0AAE3J2A3"/>
<dbReference type="InterPro" id="IPR051317">
    <property type="entry name" value="Gfo/Idh/MocA_oxidoreduct"/>
</dbReference>
<dbReference type="Gene3D" id="3.30.360.10">
    <property type="entry name" value="Dihydrodipicolinate Reductase, domain 2"/>
    <property type="match status" value="1"/>
</dbReference>
<sequence>MEAPYKVAVIGLGYFSQFHLDAWRDIADTELCGVFDLDAVRTQEIAAEYRTKTFQSVEDLTCEQLDIIDIVAPPPAHKALIETFASDGRVIICQKPFCTSLKEAEAVAALAKKRGCTLIIHENFRFQPWYREIKSVLESGELGHVYQARFALRPGDGRGKDAYLSRQPAFRTMDRLLIHETGVHFVDLFQFLFGDIQSVYADIENLNPVLAGEDAGVMLMQHTTGTRTMLDGNRLLDHAAENTRHTMGEMEIEAENGTLRLDGFGKITMRKFGELSWSELPVSEPIDDIRFGGGCVEALNRHVVAALNGTKKFENTAAEYLSVIRVTDAAYVSAETATKQTL</sequence>
<dbReference type="Pfam" id="PF01408">
    <property type="entry name" value="GFO_IDH_MocA"/>
    <property type="match status" value="1"/>
</dbReference>
<proteinExistence type="predicted"/>
<dbReference type="EMBL" id="JAOYFC010000002">
    <property type="protein sequence ID" value="MCV6825366.1"/>
    <property type="molecule type" value="Genomic_DNA"/>
</dbReference>
<dbReference type="InterPro" id="IPR000683">
    <property type="entry name" value="Gfo/Idh/MocA-like_OxRdtase_N"/>
</dbReference>
<dbReference type="Gene3D" id="3.40.50.720">
    <property type="entry name" value="NAD(P)-binding Rossmann-like Domain"/>
    <property type="match status" value="1"/>
</dbReference>
<protein>
    <submittedName>
        <fullName evidence="3">Gfo/Idh/MocA family oxidoreductase</fullName>
    </submittedName>
</protein>
<evidence type="ECO:0000259" key="1">
    <source>
        <dbReference type="Pfam" id="PF01408"/>
    </source>
</evidence>
<dbReference type="InterPro" id="IPR036291">
    <property type="entry name" value="NAD(P)-bd_dom_sf"/>
</dbReference>